<evidence type="ECO:0000256" key="1">
    <source>
        <dbReference type="SAM" id="Phobius"/>
    </source>
</evidence>
<dbReference type="Proteomes" id="UP001482520">
    <property type="component" value="Unassembled WGS sequence"/>
</dbReference>
<feature type="transmembrane region" description="Helical" evidence="1">
    <location>
        <begin position="38"/>
        <end position="60"/>
    </location>
</feature>
<dbReference type="EMBL" id="JBEGDP010000001">
    <property type="protein sequence ID" value="MEQ7845829.1"/>
    <property type="molecule type" value="Genomic_DNA"/>
</dbReference>
<accession>A0ABV1NTJ7</accession>
<name>A0ABV1NTJ7_9ACTN</name>
<sequence>MAAHLSGVNTWMTFAGDVGPDFGAVGGSGELREIVGALLTYGLIVAVLMLVVSATTWAIASSSGSWHTAQKAKLGCFVAIGGAALTGAALTWANWLLDIGPHL</sequence>
<evidence type="ECO:0000313" key="3">
    <source>
        <dbReference type="Proteomes" id="UP001482520"/>
    </source>
</evidence>
<organism evidence="2 3">
    <name type="scientific">Nocardioides kribbensis</name>
    <dbReference type="NCBI Taxonomy" id="305517"/>
    <lineage>
        <taxon>Bacteria</taxon>
        <taxon>Bacillati</taxon>
        <taxon>Actinomycetota</taxon>
        <taxon>Actinomycetes</taxon>
        <taxon>Propionibacteriales</taxon>
        <taxon>Nocardioidaceae</taxon>
        <taxon>Nocardioides</taxon>
    </lineage>
</organism>
<proteinExistence type="predicted"/>
<comment type="caution">
    <text evidence="2">The sequence shown here is derived from an EMBL/GenBank/DDBJ whole genome shotgun (WGS) entry which is preliminary data.</text>
</comment>
<keyword evidence="1" id="KW-0812">Transmembrane</keyword>
<gene>
    <name evidence="2" type="ORF">V6R90_00965</name>
</gene>
<keyword evidence="1" id="KW-1133">Transmembrane helix</keyword>
<evidence type="ECO:0000313" key="2">
    <source>
        <dbReference type="EMBL" id="MEQ7845829.1"/>
    </source>
</evidence>
<reference evidence="2 3" key="1">
    <citation type="submission" date="2024-02" db="EMBL/GenBank/DDBJ databases">
        <title>Full genome sequence of Nocardioides kribbensis.</title>
        <authorList>
            <person name="Poletto B.L."/>
            <person name="Silva G."/>
            <person name="Galante D."/>
            <person name="Campos K.R."/>
            <person name="Santos M.B.N."/>
            <person name="Sacchi C.T."/>
        </authorList>
    </citation>
    <scope>NUCLEOTIDE SEQUENCE [LARGE SCALE GENOMIC DNA]</scope>
    <source>
        <strain evidence="2 3">O4R</strain>
    </source>
</reference>
<feature type="transmembrane region" description="Helical" evidence="1">
    <location>
        <begin position="72"/>
        <end position="93"/>
    </location>
</feature>
<dbReference type="Pfam" id="PF19607">
    <property type="entry name" value="DUF6112"/>
    <property type="match status" value="1"/>
</dbReference>
<protein>
    <submittedName>
        <fullName evidence="2">DUF6112 family protein</fullName>
    </submittedName>
</protein>
<keyword evidence="3" id="KW-1185">Reference proteome</keyword>
<keyword evidence="1" id="KW-0472">Membrane</keyword>
<dbReference type="InterPro" id="IPR046094">
    <property type="entry name" value="DUF6112"/>
</dbReference>
<dbReference type="RefSeq" id="WP_349803523.1">
    <property type="nucleotide sequence ID" value="NZ_JBEGDP010000001.1"/>
</dbReference>